<evidence type="ECO:0000259" key="1">
    <source>
        <dbReference type="Pfam" id="PF08588"/>
    </source>
</evidence>
<sequence>MRVDRKGEEPDVSSGKLQEDTALLFGKEKFASASKRRTYLRKRKNSSKYKVNLDQVYTFEVYDHTMCFASYYQHAMGGMKIDMAVSMNGQPLCLAFFTRDHRVIAKFAVWNERLLEEMEKEQEQEAKM</sequence>
<dbReference type="InterPro" id="IPR013897">
    <property type="entry name" value="Duc1"/>
</dbReference>
<name>A0A7S0GEV9_9STRA</name>
<protein>
    <recommendedName>
        <fullName evidence="1">Domain of unknown function at the cortex 1 domain-containing protein</fullName>
    </recommendedName>
</protein>
<accession>A0A7S0GEV9</accession>
<reference evidence="2" key="1">
    <citation type="submission" date="2021-01" db="EMBL/GenBank/DDBJ databases">
        <authorList>
            <person name="Corre E."/>
            <person name="Pelletier E."/>
            <person name="Niang G."/>
            <person name="Scheremetjew M."/>
            <person name="Finn R."/>
            <person name="Kale V."/>
            <person name="Holt S."/>
            <person name="Cochrane G."/>
            <person name="Meng A."/>
            <person name="Brown T."/>
            <person name="Cohen L."/>
        </authorList>
    </citation>
    <scope>NUCLEOTIDE SEQUENCE</scope>
    <source>
        <strain evidence="2">CCAP1064/1</strain>
    </source>
</reference>
<proteinExistence type="predicted"/>
<evidence type="ECO:0000313" key="2">
    <source>
        <dbReference type="EMBL" id="CAD8413508.1"/>
    </source>
</evidence>
<gene>
    <name evidence="2" type="ORF">PINE0816_LOCUS9640</name>
</gene>
<dbReference type="Pfam" id="PF08588">
    <property type="entry name" value="Duc1"/>
    <property type="match status" value="1"/>
</dbReference>
<dbReference type="AlphaFoldDB" id="A0A7S0GEV9"/>
<feature type="domain" description="Domain of unknown function at the cortex 1" evidence="1">
    <location>
        <begin position="1"/>
        <end position="109"/>
    </location>
</feature>
<organism evidence="2">
    <name type="scientific">Proboscia inermis</name>
    <dbReference type="NCBI Taxonomy" id="420281"/>
    <lineage>
        <taxon>Eukaryota</taxon>
        <taxon>Sar</taxon>
        <taxon>Stramenopiles</taxon>
        <taxon>Ochrophyta</taxon>
        <taxon>Bacillariophyta</taxon>
        <taxon>Coscinodiscophyceae</taxon>
        <taxon>Rhizosoleniophycidae</taxon>
        <taxon>Rhizosoleniales</taxon>
        <taxon>Rhizosoleniaceae</taxon>
        <taxon>Proboscia</taxon>
    </lineage>
</organism>
<dbReference type="EMBL" id="HBEL01020687">
    <property type="protein sequence ID" value="CAD8413508.1"/>
    <property type="molecule type" value="Transcribed_RNA"/>
</dbReference>